<protein>
    <recommendedName>
        <fullName evidence="7">Chitin-binding type-2 domain-containing protein</fullName>
    </recommendedName>
</protein>
<name>A0AAN9G5B0_9CAEN</name>
<dbReference type="Gene3D" id="2.170.140.10">
    <property type="entry name" value="Chitin binding domain"/>
    <property type="match status" value="1"/>
</dbReference>
<keyword evidence="4" id="KW-0677">Repeat</keyword>
<comment type="subcellular location">
    <subcellularLocation>
        <location evidence="1">Secreted</location>
    </subcellularLocation>
</comment>
<dbReference type="PANTHER" id="PTHR22906">
    <property type="entry name" value="PROPERDIN"/>
    <property type="match status" value="1"/>
</dbReference>
<evidence type="ECO:0000256" key="4">
    <source>
        <dbReference type="ARBA" id="ARBA00022737"/>
    </source>
</evidence>
<dbReference type="SMART" id="SM00209">
    <property type="entry name" value="TSP1"/>
    <property type="match status" value="7"/>
</dbReference>
<keyword evidence="9" id="KW-1185">Reference proteome</keyword>
<dbReference type="Gene3D" id="2.20.100.10">
    <property type="entry name" value="Thrombospondin type-1 (TSP1) repeat"/>
    <property type="match status" value="7"/>
</dbReference>
<dbReference type="InterPro" id="IPR002557">
    <property type="entry name" value="Chitin-bd_dom"/>
</dbReference>
<evidence type="ECO:0000256" key="5">
    <source>
        <dbReference type="ARBA" id="ARBA00023157"/>
    </source>
</evidence>
<dbReference type="PROSITE" id="PS50092">
    <property type="entry name" value="TSP1"/>
    <property type="match status" value="7"/>
</dbReference>
<evidence type="ECO:0000259" key="7">
    <source>
        <dbReference type="PROSITE" id="PS50940"/>
    </source>
</evidence>
<keyword evidence="2" id="KW-0964">Secreted</keyword>
<keyword evidence="3" id="KW-0732">Signal</keyword>
<evidence type="ECO:0000256" key="6">
    <source>
        <dbReference type="SAM" id="MobiDB-lite"/>
    </source>
</evidence>
<dbReference type="AlphaFoldDB" id="A0AAN9G5B0"/>
<keyword evidence="5" id="KW-1015">Disulfide bond</keyword>
<gene>
    <name evidence="8" type="ORF">V1264_006801</name>
</gene>
<evidence type="ECO:0000256" key="3">
    <source>
        <dbReference type="ARBA" id="ARBA00022729"/>
    </source>
</evidence>
<comment type="caution">
    <text evidence="8">The sequence shown here is derived from an EMBL/GenBank/DDBJ whole genome shotgun (WGS) entry which is preliminary data.</text>
</comment>
<dbReference type="InterPro" id="IPR052065">
    <property type="entry name" value="Compl_asym_regulator"/>
</dbReference>
<organism evidence="8 9">
    <name type="scientific">Littorina saxatilis</name>
    <dbReference type="NCBI Taxonomy" id="31220"/>
    <lineage>
        <taxon>Eukaryota</taxon>
        <taxon>Metazoa</taxon>
        <taxon>Spiralia</taxon>
        <taxon>Lophotrochozoa</taxon>
        <taxon>Mollusca</taxon>
        <taxon>Gastropoda</taxon>
        <taxon>Caenogastropoda</taxon>
        <taxon>Littorinimorpha</taxon>
        <taxon>Littorinoidea</taxon>
        <taxon>Littorinidae</taxon>
        <taxon>Littorina</taxon>
    </lineage>
</organism>
<dbReference type="Pfam" id="PF00090">
    <property type="entry name" value="TSP_1"/>
    <property type="match status" value="2"/>
</dbReference>
<dbReference type="FunFam" id="2.20.100.10:FF:000001">
    <property type="entry name" value="semaphorin-5A isoform X1"/>
    <property type="match status" value="1"/>
</dbReference>
<feature type="domain" description="Chitin-binding type-2" evidence="7">
    <location>
        <begin position="592"/>
        <end position="655"/>
    </location>
</feature>
<proteinExistence type="predicted"/>
<dbReference type="EMBL" id="JBAMIC010000018">
    <property type="protein sequence ID" value="KAK7095387.1"/>
    <property type="molecule type" value="Genomic_DNA"/>
</dbReference>
<dbReference type="InterPro" id="IPR036383">
    <property type="entry name" value="TSP1_rpt_sf"/>
</dbReference>
<evidence type="ECO:0000256" key="2">
    <source>
        <dbReference type="ARBA" id="ARBA00022525"/>
    </source>
</evidence>
<evidence type="ECO:0000313" key="9">
    <source>
        <dbReference type="Proteomes" id="UP001374579"/>
    </source>
</evidence>
<dbReference type="GO" id="GO:0005576">
    <property type="term" value="C:extracellular region"/>
    <property type="evidence" value="ECO:0007669"/>
    <property type="project" value="InterPro"/>
</dbReference>
<dbReference type="PROSITE" id="PS50940">
    <property type="entry name" value="CHIT_BIND_II"/>
    <property type="match status" value="2"/>
</dbReference>
<feature type="compositionally biased region" description="Polar residues" evidence="6">
    <location>
        <begin position="21"/>
        <end position="31"/>
    </location>
</feature>
<dbReference type="Proteomes" id="UP001374579">
    <property type="component" value="Unassembled WGS sequence"/>
</dbReference>
<dbReference type="SUPFAM" id="SSF57625">
    <property type="entry name" value="Invertebrate chitin-binding proteins"/>
    <property type="match status" value="2"/>
</dbReference>
<sequence>MPPKRKLVPEKAQKRLYFKSLPSSAASTTETELPPASEQPEPDETVALESETSAPKKDVTPSPTPAHCFDSSWPTSFPWVSHNPMKRLMFGTKCQQTLCVQVLTMRGVLMLVVVALAIPAVHAATCSYTAYTSCGMFGWSRCTRIRYRSCSHGGWSAWTERSRTGCSKTCGLGHQIVTKVRTCTNPAPSGGGRSCSGSSSISETVSCNIRLCPVNGGWSAWNEQSRTACTKSCGTGNQTVTKVRTCTNPAPAHGGRSCVGSSRMQETPSCNTQPCPINGGWTDWTEQFRTACTKSCGTGSQIVTKVRTCTNPSPANNGSFCSGQNSMQETPRCNTQLCPVDGGWTDWAEQSRTACTKSCGTGNLTVTKVRTCTNPAPAHGGTSCSGSSSMQETLSCNTQPCPIDGGWTDYAEQSRTACTKSCGTGNLTVTKVRTCTNPSPAHGGTSCSGSSSMQEILSCNTQPCPINGGWTDYSEQSRTACTKSCGTGNLTVTKVRTCTNPAPAHGGASCPGSSSMQETPSCNTQPCPIDGGWTDWEDWESTSKCTVMCGSGEKNQTRDRSCTNPEPRYGGSACVGEESENRTIECNTDDCGDLCPDRENTFLTDNDDEEYYYHCVQGDNITVSTKAILRKCSEDTVWSPSMKNCVHKTDDSSTTPSPTPSCTDGARRADPVNCTFYLWCVGGSEIQYACAAGTKFDNSIGTCNTASLVSCEPTNGK</sequence>
<dbReference type="InterPro" id="IPR036508">
    <property type="entry name" value="Chitin-bd_dom_sf"/>
</dbReference>
<feature type="domain" description="Chitin-binding type-2" evidence="7">
    <location>
        <begin position="659"/>
        <end position="713"/>
    </location>
</feature>
<dbReference type="SMART" id="SM00494">
    <property type="entry name" value="ChtBD2"/>
    <property type="match status" value="2"/>
</dbReference>
<reference evidence="8 9" key="1">
    <citation type="submission" date="2024-02" db="EMBL/GenBank/DDBJ databases">
        <title>Chromosome-scale genome assembly of the rough periwinkle Littorina saxatilis.</title>
        <authorList>
            <person name="De Jode A."/>
            <person name="Faria R."/>
            <person name="Formenti G."/>
            <person name="Sims Y."/>
            <person name="Smith T.P."/>
            <person name="Tracey A."/>
            <person name="Wood J.M.D."/>
            <person name="Zagrodzka Z.B."/>
            <person name="Johannesson K."/>
            <person name="Butlin R.K."/>
            <person name="Leder E.H."/>
        </authorList>
    </citation>
    <scope>NUCLEOTIDE SEQUENCE [LARGE SCALE GENOMIC DNA]</scope>
    <source>
        <strain evidence="8">Snail1</strain>
        <tissue evidence="8">Muscle</tissue>
    </source>
</reference>
<dbReference type="SUPFAM" id="SSF82895">
    <property type="entry name" value="TSP-1 type 1 repeat"/>
    <property type="match status" value="7"/>
</dbReference>
<dbReference type="InterPro" id="IPR000884">
    <property type="entry name" value="TSP1_rpt"/>
</dbReference>
<dbReference type="PANTHER" id="PTHR22906:SF43">
    <property type="entry name" value="PROPERDIN"/>
    <property type="match status" value="1"/>
</dbReference>
<evidence type="ECO:0000313" key="8">
    <source>
        <dbReference type="EMBL" id="KAK7095387.1"/>
    </source>
</evidence>
<dbReference type="GO" id="GO:0008061">
    <property type="term" value="F:chitin binding"/>
    <property type="evidence" value="ECO:0007669"/>
    <property type="project" value="InterPro"/>
</dbReference>
<accession>A0AAN9G5B0</accession>
<evidence type="ECO:0000256" key="1">
    <source>
        <dbReference type="ARBA" id="ARBA00004613"/>
    </source>
</evidence>
<dbReference type="Pfam" id="PF01607">
    <property type="entry name" value="CBM_14"/>
    <property type="match status" value="2"/>
</dbReference>
<feature type="region of interest" description="Disordered" evidence="6">
    <location>
        <begin position="1"/>
        <end position="67"/>
    </location>
</feature>